<dbReference type="OrthoDB" id="2156636at2759"/>
<dbReference type="EMBL" id="KQ257450">
    <property type="protein sequence ID" value="KND05031.1"/>
    <property type="molecule type" value="Genomic_DNA"/>
</dbReference>
<feature type="region of interest" description="Disordered" evidence="1">
    <location>
        <begin position="68"/>
        <end position="136"/>
    </location>
</feature>
<dbReference type="InParanoid" id="A0A0L0HUJ9"/>
<accession>A0A0L0HUJ9</accession>
<gene>
    <name evidence="2" type="ORF">SPPG_00711</name>
</gene>
<dbReference type="GeneID" id="27684421"/>
<evidence type="ECO:0000313" key="3">
    <source>
        <dbReference type="Proteomes" id="UP000053201"/>
    </source>
</evidence>
<dbReference type="VEuPathDB" id="FungiDB:SPPG_00711"/>
<dbReference type="AlphaFoldDB" id="A0A0L0HUJ9"/>
<sequence>MEYGLDLDWCMAGCGRHTQNGALYCSSTCLEHESRTTRVANPFSIPSSAYPEERRASFQSDSSFDLHTYSHAANNHHSQHLNSGRTIPRPTSPRPESPTALLPFRNRGGLNYSLARPPSPHSPPQNVGHWGVWDSS</sequence>
<keyword evidence="3" id="KW-1185">Reference proteome</keyword>
<dbReference type="RefSeq" id="XP_016613070.1">
    <property type="nucleotide sequence ID" value="XM_016749039.1"/>
</dbReference>
<name>A0A0L0HUJ9_SPIPD</name>
<feature type="region of interest" description="Disordered" evidence="1">
    <location>
        <begin position="43"/>
        <end position="62"/>
    </location>
</feature>
<evidence type="ECO:0000256" key="1">
    <source>
        <dbReference type="SAM" id="MobiDB-lite"/>
    </source>
</evidence>
<proteinExistence type="predicted"/>
<protein>
    <submittedName>
        <fullName evidence="2">Uncharacterized protein</fullName>
    </submittedName>
</protein>
<feature type="compositionally biased region" description="Polar residues" evidence="1">
    <location>
        <begin position="68"/>
        <end position="82"/>
    </location>
</feature>
<dbReference type="Pfam" id="PF12855">
    <property type="entry name" value="Ecl1"/>
    <property type="match status" value="1"/>
</dbReference>
<dbReference type="InterPro" id="IPR024368">
    <property type="entry name" value="Ecl1/2/3"/>
</dbReference>
<dbReference type="Proteomes" id="UP000053201">
    <property type="component" value="Unassembled WGS sequence"/>
</dbReference>
<organism evidence="2 3">
    <name type="scientific">Spizellomyces punctatus (strain DAOM BR117)</name>
    <dbReference type="NCBI Taxonomy" id="645134"/>
    <lineage>
        <taxon>Eukaryota</taxon>
        <taxon>Fungi</taxon>
        <taxon>Fungi incertae sedis</taxon>
        <taxon>Chytridiomycota</taxon>
        <taxon>Chytridiomycota incertae sedis</taxon>
        <taxon>Chytridiomycetes</taxon>
        <taxon>Spizellomycetales</taxon>
        <taxon>Spizellomycetaceae</taxon>
        <taxon>Spizellomyces</taxon>
    </lineage>
</organism>
<reference evidence="2 3" key="1">
    <citation type="submission" date="2009-08" db="EMBL/GenBank/DDBJ databases">
        <title>The Genome Sequence of Spizellomyces punctatus strain DAOM BR117.</title>
        <authorList>
            <consortium name="The Broad Institute Genome Sequencing Platform"/>
            <person name="Russ C."/>
            <person name="Cuomo C."/>
            <person name="Shea T."/>
            <person name="Young S.K."/>
            <person name="Zeng Q."/>
            <person name="Koehrsen M."/>
            <person name="Haas B."/>
            <person name="Borodovsky M."/>
            <person name="Guigo R."/>
            <person name="Alvarado L."/>
            <person name="Berlin A."/>
            <person name="Bochicchio J."/>
            <person name="Borenstein D."/>
            <person name="Chapman S."/>
            <person name="Chen Z."/>
            <person name="Engels R."/>
            <person name="Freedman E."/>
            <person name="Gellesch M."/>
            <person name="Goldberg J."/>
            <person name="Griggs A."/>
            <person name="Gujja S."/>
            <person name="Heiman D."/>
            <person name="Hepburn T."/>
            <person name="Howarth C."/>
            <person name="Jen D."/>
            <person name="Larson L."/>
            <person name="Lewis B."/>
            <person name="Mehta T."/>
            <person name="Park D."/>
            <person name="Pearson M."/>
            <person name="Roberts A."/>
            <person name="Saif S."/>
            <person name="Shenoy N."/>
            <person name="Sisk P."/>
            <person name="Stolte C."/>
            <person name="Sykes S."/>
            <person name="Thomson T."/>
            <person name="Walk T."/>
            <person name="White J."/>
            <person name="Yandava C."/>
            <person name="Burger G."/>
            <person name="Gray M.W."/>
            <person name="Holland P.W.H."/>
            <person name="King N."/>
            <person name="Lang F.B.F."/>
            <person name="Roger A.J."/>
            <person name="Ruiz-Trillo I."/>
            <person name="Lander E."/>
            <person name="Nusbaum C."/>
        </authorList>
    </citation>
    <scope>NUCLEOTIDE SEQUENCE [LARGE SCALE GENOMIC DNA]</scope>
    <source>
        <strain evidence="2 3">DAOM BR117</strain>
    </source>
</reference>
<evidence type="ECO:0000313" key="2">
    <source>
        <dbReference type="EMBL" id="KND05031.1"/>
    </source>
</evidence>